<evidence type="ECO:0000256" key="1">
    <source>
        <dbReference type="SAM" id="MobiDB-lite"/>
    </source>
</evidence>
<name>A0A9W9HC42_9EURO</name>
<dbReference type="AlphaFoldDB" id="A0A9W9HC42"/>
<evidence type="ECO:0000313" key="2">
    <source>
        <dbReference type="EMBL" id="KAJ5143590.1"/>
    </source>
</evidence>
<evidence type="ECO:0000313" key="3">
    <source>
        <dbReference type="Proteomes" id="UP001149079"/>
    </source>
</evidence>
<dbReference type="EMBL" id="JAPQKL010000002">
    <property type="protein sequence ID" value="KAJ5143590.1"/>
    <property type="molecule type" value="Genomic_DNA"/>
</dbReference>
<accession>A0A9W9HC42</accession>
<dbReference type="GeneID" id="81402291"/>
<comment type="caution">
    <text evidence="2">The sequence shown here is derived from an EMBL/GenBank/DDBJ whole genome shotgun (WGS) entry which is preliminary data.</text>
</comment>
<dbReference type="RefSeq" id="XP_056525234.1">
    <property type="nucleotide sequence ID" value="XM_056663121.1"/>
</dbReference>
<feature type="compositionally biased region" description="Polar residues" evidence="1">
    <location>
        <begin position="28"/>
        <end position="43"/>
    </location>
</feature>
<sequence length="60" mass="6598">MIAALLCIIKANMNPSMLSGRWLARPSPHSQPKTFVNTKTTKGSMKRDPTLMGLSTRLPT</sequence>
<proteinExistence type="predicted"/>
<reference evidence="2" key="2">
    <citation type="journal article" date="2023" name="IMA Fungus">
        <title>Comparative genomic study of the Penicillium genus elucidates a diverse pangenome and 15 lateral gene transfer events.</title>
        <authorList>
            <person name="Petersen C."/>
            <person name="Sorensen T."/>
            <person name="Nielsen M.R."/>
            <person name="Sondergaard T.E."/>
            <person name="Sorensen J.L."/>
            <person name="Fitzpatrick D.A."/>
            <person name="Frisvad J.C."/>
            <person name="Nielsen K.L."/>
        </authorList>
    </citation>
    <scope>NUCLEOTIDE SEQUENCE</scope>
    <source>
        <strain evidence="2">IBT 22155</strain>
    </source>
</reference>
<dbReference type="Proteomes" id="UP001149079">
    <property type="component" value="Unassembled WGS sequence"/>
</dbReference>
<reference evidence="2" key="1">
    <citation type="submission" date="2022-11" db="EMBL/GenBank/DDBJ databases">
        <authorList>
            <person name="Petersen C."/>
        </authorList>
    </citation>
    <scope>NUCLEOTIDE SEQUENCE</scope>
    <source>
        <strain evidence="2">IBT 22155</strain>
    </source>
</reference>
<feature type="region of interest" description="Disordered" evidence="1">
    <location>
        <begin position="25"/>
        <end position="60"/>
    </location>
</feature>
<keyword evidence="3" id="KW-1185">Reference proteome</keyword>
<gene>
    <name evidence="2" type="ORF">N7515_002377</name>
</gene>
<organism evidence="2 3">
    <name type="scientific">Penicillium bovifimosum</name>
    <dbReference type="NCBI Taxonomy" id="126998"/>
    <lineage>
        <taxon>Eukaryota</taxon>
        <taxon>Fungi</taxon>
        <taxon>Dikarya</taxon>
        <taxon>Ascomycota</taxon>
        <taxon>Pezizomycotina</taxon>
        <taxon>Eurotiomycetes</taxon>
        <taxon>Eurotiomycetidae</taxon>
        <taxon>Eurotiales</taxon>
        <taxon>Aspergillaceae</taxon>
        <taxon>Penicillium</taxon>
    </lineage>
</organism>
<protein>
    <submittedName>
        <fullName evidence="2">Uncharacterized protein</fullName>
    </submittedName>
</protein>